<dbReference type="GO" id="GO:0005198">
    <property type="term" value="F:structural molecule activity"/>
    <property type="evidence" value="ECO:0007669"/>
    <property type="project" value="UniProtKB-UniRule"/>
</dbReference>
<dbReference type="InterPro" id="IPR050844">
    <property type="entry name" value="Coatomer_complex_subunit"/>
</dbReference>
<dbReference type="GO" id="GO:0006888">
    <property type="term" value="P:endoplasmic reticulum to Golgi vesicle-mediated transport"/>
    <property type="evidence" value="ECO:0007669"/>
    <property type="project" value="TreeGrafter"/>
</dbReference>
<dbReference type="GO" id="GO:0006891">
    <property type="term" value="P:intra-Golgi vesicle-mediated transport"/>
    <property type="evidence" value="ECO:0007669"/>
    <property type="project" value="TreeGrafter"/>
</dbReference>
<evidence type="ECO:0000256" key="15">
    <source>
        <dbReference type="SAM" id="MobiDB-lite"/>
    </source>
</evidence>
<feature type="repeat" description="WD" evidence="14">
    <location>
        <begin position="9"/>
        <end position="50"/>
    </location>
</feature>
<dbReference type="CDD" id="cd22947">
    <property type="entry name" value="Coatomer_WDAD_beta-like"/>
    <property type="match status" value="1"/>
</dbReference>
<evidence type="ECO:0000256" key="9">
    <source>
        <dbReference type="ARBA" id="ARBA00023034"/>
    </source>
</evidence>
<evidence type="ECO:0000256" key="5">
    <source>
        <dbReference type="ARBA" id="ARBA00022574"/>
    </source>
</evidence>
<organism evidence="18 19">
    <name type="scientific">Claviceps humidiphila</name>
    <dbReference type="NCBI Taxonomy" id="1294629"/>
    <lineage>
        <taxon>Eukaryota</taxon>
        <taxon>Fungi</taxon>
        <taxon>Dikarya</taxon>
        <taxon>Ascomycota</taxon>
        <taxon>Pezizomycotina</taxon>
        <taxon>Sordariomycetes</taxon>
        <taxon>Hypocreomycetidae</taxon>
        <taxon>Hypocreales</taxon>
        <taxon>Clavicipitaceae</taxon>
        <taxon>Claviceps</taxon>
    </lineage>
</organism>
<reference evidence="18 19" key="1">
    <citation type="journal article" date="2020" name="bioRxiv">
        <title>Whole genome comparisons of ergot fungi reveals the divergence and evolution of species within the genus Claviceps are the result of varying mechanisms driving genome evolution and host range expansion.</title>
        <authorList>
            <person name="Wyka S.A."/>
            <person name="Mondo S.J."/>
            <person name="Liu M."/>
            <person name="Dettman J."/>
            <person name="Nalam V."/>
            <person name="Broders K.D."/>
        </authorList>
    </citation>
    <scope>NUCLEOTIDE SEQUENCE [LARGE SCALE GENOMIC DNA]</scope>
    <source>
        <strain evidence="18 19">LM576</strain>
    </source>
</reference>
<dbReference type="CDD" id="cd00200">
    <property type="entry name" value="WD40"/>
    <property type="match status" value="1"/>
</dbReference>
<feature type="repeat" description="WD" evidence="14">
    <location>
        <begin position="180"/>
        <end position="223"/>
    </location>
</feature>
<evidence type="ECO:0000256" key="2">
    <source>
        <dbReference type="ARBA" id="ARBA00010844"/>
    </source>
</evidence>
<dbReference type="InterPro" id="IPR020472">
    <property type="entry name" value="WD40_PAC1"/>
</dbReference>
<feature type="repeat" description="WD" evidence="14">
    <location>
        <begin position="136"/>
        <end position="178"/>
    </location>
</feature>
<dbReference type="Gene3D" id="2.130.10.10">
    <property type="entry name" value="YVTN repeat-like/Quinoprotein amine dehydrogenase"/>
    <property type="match status" value="1"/>
</dbReference>
<evidence type="ECO:0000313" key="19">
    <source>
        <dbReference type="Proteomes" id="UP000732380"/>
    </source>
</evidence>
<dbReference type="InterPro" id="IPR011041">
    <property type="entry name" value="Quinoprot_gluc/sorb_DH_b-prop"/>
</dbReference>
<keyword evidence="6" id="KW-0677">Repeat</keyword>
<keyword evidence="9 13" id="KW-0333">Golgi apparatus</keyword>
<evidence type="ECO:0000259" key="17">
    <source>
        <dbReference type="Pfam" id="PF23953"/>
    </source>
</evidence>
<feature type="repeat" description="WD" evidence="14">
    <location>
        <begin position="224"/>
        <end position="265"/>
    </location>
</feature>
<dbReference type="PROSITE" id="PS50294">
    <property type="entry name" value="WD_REPEATS_REGION"/>
    <property type="match status" value="3"/>
</dbReference>
<dbReference type="Pfam" id="PF00400">
    <property type="entry name" value="WD40"/>
    <property type="match status" value="5"/>
</dbReference>
<evidence type="ECO:0000256" key="10">
    <source>
        <dbReference type="ARBA" id="ARBA00023136"/>
    </source>
</evidence>
<feature type="domain" description="COPA/B second beta-propeller" evidence="16">
    <location>
        <begin position="318"/>
        <end position="576"/>
    </location>
</feature>
<dbReference type="GO" id="GO:0006890">
    <property type="term" value="P:retrograde vesicle-mediated transport, Golgi to endoplasmic reticulum"/>
    <property type="evidence" value="ECO:0007669"/>
    <property type="project" value="TreeGrafter"/>
</dbReference>
<evidence type="ECO:0000256" key="1">
    <source>
        <dbReference type="ARBA" id="ARBA00004347"/>
    </source>
</evidence>
<dbReference type="PANTHER" id="PTHR19876:SF2">
    <property type="entry name" value="COATOMER SUBUNIT BETA"/>
    <property type="match status" value="1"/>
</dbReference>
<comment type="caution">
    <text evidence="18">The sequence shown here is derived from an EMBL/GenBank/DDBJ whole genome shotgun (WGS) entry which is preliminary data.</text>
</comment>
<dbReference type="InterPro" id="IPR016453">
    <property type="entry name" value="COPB2"/>
</dbReference>
<accession>A0A9P7Q920</accession>
<dbReference type="SUPFAM" id="SSF50952">
    <property type="entry name" value="Soluble quinoprotein glucose dehydrogenase"/>
    <property type="match status" value="1"/>
</dbReference>
<evidence type="ECO:0000259" key="16">
    <source>
        <dbReference type="Pfam" id="PF04053"/>
    </source>
</evidence>
<comment type="subunit">
    <text evidence="13">Oligomeric complex that consists of at least the alpha, beta, beta', gamma, delta, epsilon and zeta subunits.</text>
</comment>
<dbReference type="PROSITE" id="PS50082">
    <property type="entry name" value="WD_REPEATS_2"/>
    <property type="match status" value="5"/>
</dbReference>
<dbReference type="Proteomes" id="UP000732380">
    <property type="component" value="Unassembled WGS sequence"/>
</dbReference>
<name>A0A9P7Q920_9HYPO</name>
<keyword evidence="4 13" id="KW-0963">Cytoplasm</keyword>
<dbReference type="GO" id="GO:0000139">
    <property type="term" value="C:Golgi membrane"/>
    <property type="evidence" value="ECO:0007669"/>
    <property type="project" value="UniProtKB-SubCell"/>
</dbReference>
<dbReference type="PANTHER" id="PTHR19876">
    <property type="entry name" value="COATOMER"/>
    <property type="match status" value="1"/>
</dbReference>
<evidence type="ECO:0000313" key="18">
    <source>
        <dbReference type="EMBL" id="KAG6119928.1"/>
    </source>
</evidence>
<gene>
    <name evidence="18" type="ORF">E4U13_007095</name>
</gene>
<comment type="similarity">
    <text evidence="2 13">Belongs to the WD repeat COPB2 family.</text>
</comment>
<feature type="compositionally biased region" description="Acidic residues" evidence="15">
    <location>
        <begin position="826"/>
        <end position="869"/>
    </location>
</feature>
<dbReference type="InterPro" id="IPR015943">
    <property type="entry name" value="WD40/YVTN_repeat-like_dom_sf"/>
</dbReference>
<keyword evidence="5 14" id="KW-0853">WD repeat</keyword>
<evidence type="ECO:0000256" key="8">
    <source>
        <dbReference type="ARBA" id="ARBA00022927"/>
    </source>
</evidence>
<dbReference type="Pfam" id="PF04053">
    <property type="entry name" value="B-prop_COPA_B_2nd"/>
    <property type="match status" value="1"/>
</dbReference>
<keyword evidence="11 13" id="KW-0968">Cytoplasmic vesicle</keyword>
<dbReference type="EMBL" id="SRQM01000067">
    <property type="protein sequence ID" value="KAG6119928.1"/>
    <property type="molecule type" value="Genomic_DNA"/>
</dbReference>
<dbReference type="GO" id="GO:0006886">
    <property type="term" value="P:intracellular protein transport"/>
    <property type="evidence" value="ECO:0007669"/>
    <property type="project" value="UniProtKB-UniRule"/>
</dbReference>
<feature type="repeat" description="WD" evidence="14">
    <location>
        <begin position="93"/>
        <end position="125"/>
    </location>
</feature>
<dbReference type="FunFam" id="2.130.10.10:FF:000016">
    <property type="entry name" value="Coatomer alpha subunit, putative"/>
    <property type="match status" value="1"/>
</dbReference>
<dbReference type="InterPro" id="IPR036322">
    <property type="entry name" value="WD40_repeat_dom_sf"/>
</dbReference>
<keyword evidence="10 13" id="KW-0472">Membrane</keyword>
<dbReference type="InterPro" id="IPR056176">
    <property type="entry name" value="TPR_COPA_B"/>
</dbReference>
<evidence type="ECO:0000256" key="12">
    <source>
        <dbReference type="ARBA" id="ARBA00025536"/>
    </source>
</evidence>
<keyword evidence="3 13" id="KW-0813">Transport</keyword>
<dbReference type="SUPFAM" id="SSF50978">
    <property type="entry name" value="WD40 repeat-like"/>
    <property type="match status" value="1"/>
</dbReference>
<dbReference type="Pfam" id="PF23953">
    <property type="entry name" value="TPR_COPA_B"/>
    <property type="match status" value="1"/>
</dbReference>
<dbReference type="Gene3D" id="1.25.40.470">
    <property type="match status" value="1"/>
</dbReference>
<keyword evidence="8 13" id="KW-0653">Protein transport</keyword>
<comment type="subcellular location">
    <subcellularLocation>
        <location evidence="1 13">Cytoplasmic vesicle</location>
        <location evidence="1 13">COPI-coated vesicle membrane</location>
        <topology evidence="1 13">Peripheral membrane protein</topology>
        <orientation evidence="1 13">Cytoplasmic side</orientation>
    </subcellularLocation>
    <subcellularLocation>
        <location evidence="13">Golgi apparatus membrane</location>
        <topology evidence="13">Peripheral membrane protein</topology>
        <orientation evidence="13">Cytoplasmic side</orientation>
    </subcellularLocation>
    <text evidence="13">The coatomer is cytoplasmic or polymerized on the cytoplasmic side of the Golgi, as well as on the vesicles/buds originating from it.</text>
</comment>
<keyword evidence="19" id="KW-1185">Reference proteome</keyword>
<evidence type="ECO:0000256" key="7">
    <source>
        <dbReference type="ARBA" id="ARBA00022892"/>
    </source>
</evidence>
<protein>
    <recommendedName>
        <fullName evidence="13">Coatomer subunit beta'</fullName>
    </recommendedName>
</protein>
<dbReference type="InterPro" id="IPR001680">
    <property type="entry name" value="WD40_rpt"/>
</dbReference>
<dbReference type="FunFam" id="1.25.40.470:FF:000001">
    <property type="entry name" value="Coatomer subunit beta"/>
    <property type="match status" value="1"/>
</dbReference>
<dbReference type="InterPro" id="IPR006692">
    <property type="entry name" value="Beta-prop_COPA/B_2nd"/>
</dbReference>
<keyword evidence="7 13" id="KW-0931">ER-Golgi transport</keyword>
<comment type="function">
    <text evidence="12 13">The coatomer is a cytosolic protein complex that binds to dilysine motifs and reversibly associates with Golgi non-clathrin-coated vesicles, which further mediate biosynthetic protein transport from the ER, via the Golgi up to the trans Golgi network. Coatomer complex is required for budding from Golgi membranes, and is essential for the retrograde Golgi-to-ER transport of dilysine-tagged proteins.</text>
</comment>
<sequence length="869" mass="96848">MKLDVKRQLYARSDRVKGIDFHPQEPWILTTLYSGQVYIWSYETQQTVKTFELTEVPVRAGRFVARKNWIVCGSDDFQIRVYNYNTSEKVAQFEAHPDYIRAIAVHPTLPFILTASDDMTIKLWDWEKGWKCVQVFEGHSHYVMGIAINPKDTNTFASACLDRTVKIWSLGSSTANFTLEAHETKGVNHVDYYPHSDKPYLLTTSDDRTVKVWDYTTKSLIATLEGHTNNVSFACYHPELPVIVSGSEDGTIRIWHANTYRFEQSLNYSLERAWCVSYQKGKQGIAVGFDDGAVVVKLGREEPAVSMDASGKLIWARHNEVVSSIIKGDTSLKDNEPISLPTKDLGTCEVYPQTLIHSPNGRFVAVCGDGEYIIYTALAWRNKAFGSALDFVWGSKENSNDFAIRESAMSVKIYKNFVEKSGGLDVGFQADGLTGGILLGVTGQGGISFFDWATGGLVRRIEVEPKQVYWSESGELVAIACEDSCYVLRFSRENFIEASQSGQVEEDGVESAFEVITDISESVRTGEWVGDCFLYTNNSNRLNYLVGDQTYTVSHFDKPMYILGYIQRDSKIYLADKDVNVTSFGLSLPVLEYQTLVLREDMETAAELLSTIPSDQLNKIARFLEGQGHKELALDVATDPEHKFDLALSLNQLDTALELARAADVEHKWKTVGDSALAAWNVVLAAECFTHAKDLGSLLLLHSSTGDRDGLRALAKQAEEANAHNIAFTSLWLLGDIDNCAEILKKTGRLAEAVLFSQTYKPSLTASLVQDWKKDLEKSKKGRAAKLIGVPGEDEDLFPEWDAWLEAEREGGLVDTVVETNGGDEVAAESDEVQEAEEEAEEETKEEEVEAGEEAEEEVEGEAEVEAED</sequence>
<evidence type="ECO:0000256" key="3">
    <source>
        <dbReference type="ARBA" id="ARBA00022448"/>
    </source>
</evidence>
<proteinExistence type="inferred from homology"/>
<evidence type="ECO:0000256" key="14">
    <source>
        <dbReference type="PROSITE-ProRule" id="PRU00221"/>
    </source>
</evidence>
<dbReference type="PRINTS" id="PR00320">
    <property type="entry name" value="GPROTEINBRPT"/>
</dbReference>
<dbReference type="SMART" id="SM00320">
    <property type="entry name" value="WD40"/>
    <property type="match status" value="6"/>
</dbReference>
<dbReference type="GO" id="GO:0030126">
    <property type="term" value="C:COPI vesicle coat"/>
    <property type="evidence" value="ECO:0007669"/>
    <property type="project" value="TreeGrafter"/>
</dbReference>
<evidence type="ECO:0000256" key="6">
    <source>
        <dbReference type="ARBA" id="ARBA00022737"/>
    </source>
</evidence>
<dbReference type="AlphaFoldDB" id="A0A9P7Q920"/>
<evidence type="ECO:0000256" key="11">
    <source>
        <dbReference type="ARBA" id="ARBA00023329"/>
    </source>
</evidence>
<evidence type="ECO:0000256" key="13">
    <source>
        <dbReference type="PIRNR" id="PIRNR005567"/>
    </source>
</evidence>
<feature type="region of interest" description="Disordered" evidence="15">
    <location>
        <begin position="819"/>
        <end position="869"/>
    </location>
</feature>
<dbReference type="PIRSF" id="PIRSF005567">
    <property type="entry name" value="Coatomer_beta'_subunit"/>
    <property type="match status" value="1"/>
</dbReference>
<feature type="domain" description="COPA/B TPR" evidence="17">
    <location>
        <begin position="593"/>
        <end position="773"/>
    </location>
</feature>
<evidence type="ECO:0000256" key="4">
    <source>
        <dbReference type="ARBA" id="ARBA00022490"/>
    </source>
</evidence>